<keyword evidence="5" id="KW-1185">Reference proteome</keyword>
<sequence length="50" mass="5184">MGDLAKEAGVGRQTLYNVFRNKDDVLGALIRAYTEGHHPADGGMGGVPGA</sequence>
<dbReference type="PROSITE" id="PS50977">
    <property type="entry name" value="HTH_TETR_2"/>
    <property type="match status" value="1"/>
</dbReference>
<dbReference type="SUPFAM" id="SSF46689">
    <property type="entry name" value="Homeodomain-like"/>
    <property type="match status" value="1"/>
</dbReference>
<protein>
    <submittedName>
        <fullName evidence="4">Transcriptional regulator, TetR family</fullName>
    </submittedName>
</protein>
<dbReference type="InterPro" id="IPR001647">
    <property type="entry name" value="HTH_TetR"/>
</dbReference>
<dbReference type="GO" id="GO:0003677">
    <property type="term" value="F:DNA binding"/>
    <property type="evidence" value="ECO:0007669"/>
    <property type="project" value="UniProtKB-UniRule"/>
</dbReference>
<reference evidence="4 5" key="1">
    <citation type="submission" date="2016-10" db="EMBL/GenBank/DDBJ databases">
        <authorList>
            <person name="de Groot N.N."/>
        </authorList>
    </citation>
    <scope>NUCLEOTIDE SEQUENCE [LARGE SCALE GENOMIC DNA]</scope>
    <source>
        <strain evidence="4 5">ATCC 35022</strain>
    </source>
</reference>
<evidence type="ECO:0000313" key="4">
    <source>
        <dbReference type="EMBL" id="SDB45349.1"/>
    </source>
</evidence>
<evidence type="ECO:0000313" key="5">
    <source>
        <dbReference type="Proteomes" id="UP000199071"/>
    </source>
</evidence>
<dbReference type="Proteomes" id="UP000199071">
    <property type="component" value="Unassembled WGS sequence"/>
</dbReference>
<evidence type="ECO:0000259" key="3">
    <source>
        <dbReference type="PROSITE" id="PS50977"/>
    </source>
</evidence>
<comment type="caution">
    <text evidence="2">Lacks conserved residue(s) required for the propagation of feature annotation.</text>
</comment>
<dbReference type="AlphaFoldDB" id="A0A1G6DJS8"/>
<keyword evidence="1 2" id="KW-0238">DNA-binding</keyword>
<feature type="domain" description="HTH tetR-type" evidence="3">
    <location>
        <begin position="1"/>
        <end position="37"/>
    </location>
</feature>
<evidence type="ECO:0000256" key="2">
    <source>
        <dbReference type="PROSITE-ProRule" id="PRU00335"/>
    </source>
</evidence>
<name>A0A1G6DJS8_9HYPH</name>
<proteinExistence type="predicted"/>
<gene>
    <name evidence="4" type="ORF">SAMN02982931_03500</name>
</gene>
<dbReference type="Pfam" id="PF00440">
    <property type="entry name" value="TetR_N"/>
    <property type="match status" value="1"/>
</dbReference>
<dbReference type="InterPro" id="IPR009057">
    <property type="entry name" value="Homeodomain-like_sf"/>
</dbReference>
<accession>A0A1G6DJS8</accession>
<dbReference type="Gene3D" id="1.10.357.10">
    <property type="entry name" value="Tetracycline Repressor, domain 2"/>
    <property type="match status" value="1"/>
</dbReference>
<evidence type="ECO:0000256" key="1">
    <source>
        <dbReference type="ARBA" id="ARBA00023125"/>
    </source>
</evidence>
<organism evidence="4 5">
    <name type="scientific">Bauldia litoralis</name>
    <dbReference type="NCBI Taxonomy" id="665467"/>
    <lineage>
        <taxon>Bacteria</taxon>
        <taxon>Pseudomonadati</taxon>
        <taxon>Pseudomonadota</taxon>
        <taxon>Alphaproteobacteria</taxon>
        <taxon>Hyphomicrobiales</taxon>
        <taxon>Kaistiaceae</taxon>
        <taxon>Bauldia</taxon>
    </lineage>
</organism>
<dbReference type="EMBL" id="FMXQ01000007">
    <property type="protein sequence ID" value="SDB45349.1"/>
    <property type="molecule type" value="Genomic_DNA"/>
</dbReference>